<evidence type="ECO:0008006" key="9">
    <source>
        <dbReference type="Google" id="ProtNLM"/>
    </source>
</evidence>
<dbReference type="Gene3D" id="3.40.50.1980">
    <property type="entry name" value="Nitrogenase molybdenum iron protein domain"/>
    <property type="match status" value="2"/>
</dbReference>
<dbReference type="PANTHER" id="PTHR42953">
    <property type="entry name" value="HIGH-AFFINITY ZINC UPTAKE SYSTEM PROTEIN ZNUA-RELATED"/>
    <property type="match status" value="1"/>
</dbReference>
<sequence>MPTPRRAVLAATTSALLALGLAACGAGAAETAGTSGDRVDVTVAFYPLEYVTQRIGGTHVQVSDLTKPGAEPHDLEPTPRDVAGLTQADLVVTVGGFQPAVDAGVRTAAPQHVLDVQGPARLDRTYTPIEDGEVAQDEQGARDPHFWLDPVRLAAVSGAVAAQAQRVDPAHAADYRANLAALQRDLTALDGDLRAGLAHCADRDVVTSHNAFGYLAERYGLTQVGITGISPEGEVSARRSRASPTSCGRTGCAPSTPRPWSARRSPTRSRARRVPAPRCSTPSRGSPTAPRAATTCR</sequence>
<evidence type="ECO:0000256" key="1">
    <source>
        <dbReference type="ARBA" id="ARBA00011028"/>
    </source>
</evidence>
<evidence type="ECO:0000256" key="2">
    <source>
        <dbReference type="ARBA" id="ARBA00022448"/>
    </source>
</evidence>
<evidence type="ECO:0000256" key="5">
    <source>
        <dbReference type="SAM" id="MobiDB-lite"/>
    </source>
</evidence>
<dbReference type="EMBL" id="BSUZ01000001">
    <property type="protein sequence ID" value="GMA85608.1"/>
    <property type="molecule type" value="Genomic_DNA"/>
</dbReference>
<feature type="signal peptide" evidence="6">
    <location>
        <begin position="1"/>
        <end position="28"/>
    </location>
</feature>
<dbReference type="PANTHER" id="PTHR42953:SF3">
    <property type="entry name" value="HIGH-AFFINITY ZINC UPTAKE SYSTEM PROTEIN ZNUA"/>
    <property type="match status" value="1"/>
</dbReference>
<dbReference type="InterPro" id="IPR006311">
    <property type="entry name" value="TAT_signal"/>
</dbReference>
<feature type="compositionally biased region" description="Low complexity" evidence="5">
    <location>
        <begin position="253"/>
        <end position="264"/>
    </location>
</feature>
<keyword evidence="8" id="KW-1185">Reference proteome</keyword>
<organism evidence="7 8">
    <name type="scientific">Angustibacter aerolatus</name>
    <dbReference type="NCBI Taxonomy" id="1162965"/>
    <lineage>
        <taxon>Bacteria</taxon>
        <taxon>Bacillati</taxon>
        <taxon>Actinomycetota</taxon>
        <taxon>Actinomycetes</taxon>
        <taxon>Kineosporiales</taxon>
        <taxon>Kineosporiaceae</taxon>
    </lineage>
</organism>
<dbReference type="InterPro" id="IPR006127">
    <property type="entry name" value="ZnuA-like"/>
</dbReference>
<keyword evidence="2 4" id="KW-0813">Transport</keyword>
<comment type="caution">
    <text evidence="7">The sequence shown here is derived from an EMBL/GenBank/DDBJ whole genome shotgun (WGS) entry which is preliminary data.</text>
</comment>
<evidence type="ECO:0000256" key="4">
    <source>
        <dbReference type="RuleBase" id="RU003512"/>
    </source>
</evidence>
<feature type="region of interest" description="Disordered" evidence="5">
    <location>
        <begin position="232"/>
        <end position="297"/>
    </location>
</feature>
<comment type="similarity">
    <text evidence="1 4">Belongs to the bacterial solute-binding protein 9 family.</text>
</comment>
<dbReference type="InterPro" id="IPR006128">
    <property type="entry name" value="Lipoprotein_PsaA-like"/>
</dbReference>
<dbReference type="Proteomes" id="UP001157017">
    <property type="component" value="Unassembled WGS sequence"/>
</dbReference>
<dbReference type="PROSITE" id="PS51318">
    <property type="entry name" value="TAT"/>
    <property type="match status" value="1"/>
</dbReference>
<dbReference type="SUPFAM" id="SSF53807">
    <property type="entry name" value="Helical backbone' metal receptor"/>
    <property type="match status" value="1"/>
</dbReference>
<accession>A0ABQ6JDW7</accession>
<gene>
    <name evidence="7" type="ORF">GCM10025868_08580</name>
</gene>
<proteinExistence type="inferred from homology"/>
<feature type="chain" id="PRO_5046693659" description="Zinc transport system substrate-binding protein" evidence="6">
    <location>
        <begin position="29"/>
        <end position="297"/>
    </location>
</feature>
<evidence type="ECO:0000313" key="7">
    <source>
        <dbReference type="EMBL" id="GMA85608.1"/>
    </source>
</evidence>
<protein>
    <recommendedName>
        <fullName evidence="9">Zinc transport system substrate-binding protein</fullName>
    </recommendedName>
</protein>
<dbReference type="PROSITE" id="PS51257">
    <property type="entry name" value="PROKAR_LIPOPROTEIN"/>
    <property type="match status" value="1"/>
</dbReference>
<dbReference type="InterPro" id="IPR050492">
    <property type="entry name" value="Bact_metal-bind_prot9"/>
</dbReference>
<dbReference type="PRINTS" id="PR00690">
    <property type="entry name" value="ADHESNFAMILY"/>
</dbReference>
<evidence type="ECO:0000313" key="8">
    <source>
        <dbReference type="Proteomes" id="UP001157017"/>
    </source>
</evidence>
<evidence type="ECO:0000256" key="6">
    <source>
        <dbReference type="SAM" id="SignalP"/>
    </source>
</evidence>
<keyword evidence="3 6" id="KW-0732">Signal</keyword>
<evidence type="ECO:0000256" key="3">
    <source>
        <dbReference type="ARBA" id="ARBA00022729"/>
    </source>
</evidence>
<feature type="compositionally biased region" description="Basic residues" evidence="5">
    <location>
        <begin position="265"/>
        <end position="275"/>
    </location>
</feature>
<reference evidence="8" key="1">
    <citation type="journal article" date="2019" name="Int. J. Syst. Evol. Microbiol.">
        <title>The Global Catalogue of Microorganisms (GCM) 10K type strain sequencing project: providing services to taxonomists for standard genome sequencing and annotation.</title>
        <authorList>
            <consortium name="The Broad Institute Genomics Platform"/>
            <consortium name="The Broad Institute Genome Sequencing Center for Infectious Disease"/>
            <person name="Wu L."/>
            <person name="Ma J."/>
        </authorList>
    </citation>
    <scope>NUCLEOTIDE SEQUENCE [LARGE SCALE GENOMIC DNA]</scope>
    <source>
        <strain evidence="8">NBRC 108730</strain>
    </source>
</reference>
<dbReference type="Pfam" id="PF01297">
    <property type="entry name" value="ZnuA"/>
    <property type="match status" value="1"/>
</dbReference>
<name>A0ABQ6JDW7_9ACTN</name>